<reference evidence="3" key="1">
    <citation type="journal article" date="2018" name="Nat. Microbiol.">
        <title>Leveraging single-cell genomics to expand the fungal tree of life.</title>
        <authorList>
            <person name="Ahrendt S.R."/>
            <person name="Quandt C.A."/>
            <person name="Ciobanu D."/>
            <person name="Clum A."/>
            <person name="Salamov A."/>
            <person name="Andreopoulos B."/>
            <person name="Cheng J.F."/>
            <person name="Woyke T."/>
            <person name="Pelin A."/>
            <person name="Henrissat B."/>
            <person name="Reynolds N.K."/>
            <person name="Benny G.L."/>
            <person name="Smith M.E."/>
            <person name="James T.Y."/>
            <person name="Grigoriev I.V."/>
        </authorList>
    </citation>
    <scope>NUCLEOTIDE SEQUENCE [LARGE SCALE GENOMIC DNA]</scope>
</reference>
<evidence type="ECO:0000313" key="2">
    <source>
        <dbReference type="EMBL" id="RKO94209.1"/>
    </source>
</evidence>
<name>A0A4P9WMB6_9FUNG</name>
<organism evidence="2 3">
    <name type="scientific">Blyttiomyces helicus</name>
    <dbReference type="NCBI Taxonomy" id="388810"/>
    <lineage>
        <taxon>Eukaryota</taxon>
        <taxon>Fungi</taxon>
        <taxon>Fungi incertae sedis</taxon>
        <taxon>Chytridiomycota</taxon>
        <taxon>Chytridiomycota incertae sedis</taxon>
        <taxon>Chytridiomycetes</taxon>
        <taxon>Chytridiomycetes incertae sedis</taxon>
        <taxon>Blyttiomyces</taxon>
    </lineage>
</organism>
<evidence type="ECO:0000313" key="3">
    <source>
        <dbReference type="Proteomes" id="UP000269721"/>
    </source>
</evidence>
<dbReference type="AlphaFoldDB" id="A0A4P9WMB6"/>
<feature type="region of interest" description="Disordered" evidence="1">
    <location>
        <begin position="221"/>
        <end position="266"/>
    </location>
</feature>
<keyword evidence="3" id="KW-1185">Reference proteome</keyword>
<proteinExistence type="predicted"/>
<feature type="compositionally biased region" description="Polar residues" evidence="1">
    <location>
        <begin position="68"/>
        <end position="91"/>
    </location>
</feature>
<gene>
    <name evidence="2" type="ORF">BDK51DRAFT_29241</name>
</gene>
<sequence length="444" mass="48939">MRVRPQNLGLNRTVVVRVVSRTFEAAWSKGKVIKKEFNGAAKTYRKEGQSCVRSEALRATREAEHADQNVTSEPRSLPGTSVTRSIVSRNQWDFDRYQGPPRSTTRSSTRGPTVQTRSSTRRMSKPPTRSSTGLSTSSALSFNGSATIIYKEVTITCWIVNRESTPPPTRSSGGGPQPHQLHHPQEGPRCSQDHHQESSGSAMIINRVVNGHQLDRYQESTNAPTRLSTGDPWETAPSLPGRHHGHPPDRQQNLQINRKDNPIVNKDVNSADSFINRKPQLSTQSSTGTRGRLLKTEFKVINSLVIKEFTGAVSIINKVTGNPPDQQQGVQRRSLDLTKEFAIILPIAIKGSKITSSIVNKVVRIISTIINKESMVVSINSKFIVLTVTGQISTGAAVIPERKEKEVPLQNVTWTPTSEGPAHSHPSLLGPRNGPKGDEDWTCR</sequence>
<feature type="region of interest" description="Disordered" evidence="1">
    <location>
        <begin position="59"/>
        <end position="139"/>
    </location>
</feature>
<feature type="compositionally biased region" description="Basic and acidic residues" evidence="1">
    <location>
        <begin position="183"/>
        <end position="197"/>
    </location>
</feature>
<feature type="compositionally biased region" description="Basic and acidic residues" evidence="1">
    <location>
        <begin position="435"/>
        <end position="444"/>
    </location>
</feature>
<evidence type="ECO:0000256" key="1">
    <source>
        <dbReference type="SAM" id="MobiDB-lite"/>
    </source>
</evidence>
<feature type="region of interest" description="Disordered" evidence="1">
    <location>
        <begin position="164"/>
        <end position="198"/>
    </location>
</feature>
<dbReference type="EMBL" id="KZ993971">
    <property type="protein sequence ID" value="RKO94209.1"/>
    <property type="molecule type" value="Genomic_DNA"/>
</dbReference>
<protein>
    <submittedName>
        <fullName evidence="2">Uncharacterized protein</fullName>
    </submittedName>
</protein>
<dbReference type="Proteomes" id="UP000269721">
    <property type="component" value="Unassembled WGS sequence"/>
</dbReference>
<feature type="compositionally biased region" description="Low complexity" evidence="1">
    <location>
        <begin position="99"/>
        <end position="113"/>
    </location>
</feature>
<feature type="region of interest" description="Disordered" evidence="1">
    <location>
        <begin position="413"/>
        <end position="444"/>
    </location>
</feature>
<feature type="compositionally biased region" description="Low complexity" evidence="1">
    <location>
        <begin position="130"/>
        <end position="139"/>
    </location>
</feature>
<accession>A0A4P9WMB6</accession>